<comment type="caution">
    <text evidence="1">The sequence shown here is derived from an EMBL/GenBank/DDBJ whole genome shotgun (WGS) entry which is preliminary data.</text>
</comment>
<dbReference type="Proteomes" id="UP001054945">
    <property type="component" value="Unassembled WGS sequence"/>
</dbReference>
<organism evidence="1 2">
    <name type="scientific">Caerostris extrusa</name>
    <name type="common">Bark spider</name>
    <name type="synonym">Caerostris bankana</name>
    <dbReference type="NCBI Taxonomy" id="172846"/>
    <lineage>
        <taxon>Eukaryota</taxon>
        <taxon>Metazoa</taxon>
        <taxon>Ecdysozoa</taxon>
        <taxon>Arthropoda</taxon>
        <taxon>Chelicerata</taxon>
        <taxon>Arachnida</taxon>
        <taxon>Araneae</taxon>
        <taxon>Araneomorphae</taxon>
        <taxon>Entelegynae</taxon>
        <taxon>Araneoidea</taxon>
        <taxon>Araneidae</taxon>
        <taxon>Caerostris</taxon>
    </lineage>
</organism>
<evidence type="ECO:0000313" key="1">
    <source>
        <dbReference type="EMBL" id="GIX87748.1"/>
    </source>
</evidence>
<name>A0AAV4NSS3_CAEEX</name>
<proteinExistence type="predicted"/>
<protein>
    <submittedName>
        <fullName evidence="1">Uncharacterized protein</fullName>
    </submittedName>
</protein>
<dbReference type="EMBL" id="BPLR01021263">
    <property type="protein sequence ID" value="GIX87748.1"/>
    <property type="molecule type" value="Genomic_DNA"/>
</dbReference>
<gene>
    <name evidence="1" type="ORF">CEXT_754561</name>
</gene>
<evidence type="ECO:0000313" key="2">
    <source>
        <dbReference type="Proteomes" id="UP001054945"/>
    </source>
</evidence>
<reference evidence="1 2" key="1">
    <citation type="submission" date="2021-06" db="EMBL/GenBank/DDBJ databases">
        <title>Caerostris extrusa draft genome.</title>
        <authorList>
            <person name="Kono N."/>
            <person name="Arakawa K."/>
        </authorList>
    </citation>
    <scope>NUCLEOTIDE SEQUENCE [LARGE SCALE GENOMIC DNA]</scope>
</reference>
<sequence>MPVLSADDDSRQKEVTKLKKREISAPYWRSLNAVHDDAKGWNLLERVQDNPFPAPLPPKIVSQPPNPLCSSVLSSYNPLWK</sequence>
<dbReference type="AlphaFoldDB" id="A0AAV4NSS3"/>
<accession>A0AAV4NSS3</accession>
<keyword evidence="2" id="KW-1185">Reference proteome</keyword>